<gene>
    <name evidence="5" type="primary">sepF_26</name>
    <name evidence="5" type="ORF">SDC9_138872</name>
</gene>
<feature type="region of interest" description="Disordered" evidence="4">
    <location>
        <begin position="1"/>
        <end position="33"/>
    </location>
</feature>
<dbReference type="PANTHER" id="PTHR35798">
    <property type="entry name" value="CELL DIVISION PROTEIN SEPF"/>
    <property type="match status" value="1"/>
</dbReference>
<reference evidence="5" key="1">
    <citation type="submission" date="2019-08" db="EMBL/GenBank/DDBJ databases">
        <authorList>
            <person name="Kucharzyk K."/>
            <person name="Murdoch R.W."/>
            <person name="Higgins S."/>
            <person name="Loffler F."/>
        </authorList>
    </citation>
    <scope>NUCLEOTIDE SEQUENCE</scope>
</reference>
<protein>
    <submittedName>
        <fullName evidence="5">Cell division protein SepF</fullName>
    </submittedName>
</protein>
<keyword evidence="2" id="KW-0717">Septation</keyword>
<evidence type="ECO:0000256" key="4">
    <source>
        <dbReference type="SAM" id="MobiDB-lite"/>
    </source>
</evidence>
<dbReference type="PANTHER" id="PTHR35798:SF1">
    <property type="entry name" value="CELL DIVISION PROTEIN SEPF"/>
    <property type="match status" value="1"/>
</dbReference>
<evidence type="ECO:0000256" key="2">
    <source>
        <dbReference type="ARBA" id="ARBA00023210"/>
    </source>
</evidence>
<dbReference type="GO" id="GO:0000917">
    <property type="term" value="P:division septum assembly"/>
    <property type="evidence" value="ECO:0007669"/>
    <property type="project" value="UniProtKB-KW"/>
</dbReference>
<name>A0A645DRI1_9ZZZZ</name>
<comment type="caution">
    <text evidence="5">The sequence shown here is derived from an EMBL/GenBank/DDBJ whole genome shotgun (WGS) entry which is preliminary data.</text>
</comment>
<organism evidence="5">
    <name type="scientific">bioreactor metagenome</name>
    <dbReference type="NCBI Taxonomy" id="1076179"/>
    <lineage>
        <taxon>unclassified sequences</taxon>
        <taxon>metagenomes</taxon>
        <taxon>ecological metagenomes</taxon>
    </lineage>
</organism>
<sequence length="132" mass="14847">MSFDPITSYGDYNSAQNSSFTPEREKIVDLRSNSSPRPHVVVAKLEKFEDVGEVAKNINDKRMVIMNLESADNSTTQRIIDFIYGVTIANKSELKRVAFRTYIIKPYGYDFTGNLSEDFDGGNMDGIVFGSK</sequence>
<feature type="compositionally biased region" description="Polar residues" evidence="4">
    <location>
        <begin position="10"/>
        <end position="21"/>
    </location>
</feature>
<proteinExistence type="predicted"/>
<dbReference type="EMBL" id="VSSQ01038761">
    <property type="protein sequence ID" value="MPM91738.1"/>
    <property type="molecule type" value="Genomic_DNA"/>
</dbReference>
<evidence type="ECO:0000313" key="5">
    <source>
        <dbReference type="EMBL" id="MPM91738.1"/>
    </source>
</evidence>
<dbReference type="InterPro" id="IPR038594">
    <property type="entry name" value="SepF-like_sf"/>
</dbReference>
<dbReference type="Gene3D" id="3.30.110.150">
    <property type="entry name" value="SepF-like protein"/>
    <property type="match status" value="1"/>
</dbReference>
<accession>A0A645DRI1</accession>
<evidence type="ECO:0000256" key="1">
    <source>
        <dbReference type="ARBA" id="ARBA00022618"/>
    </source>
</evidence>
<keyword evidence="1 5" id="KW-0132">Cell division</keyword>
<evidence type="ECO:0000256" key="3">
    <source>
        <dbReference type="ARBA" id="ARBA00023306"/>
    </source>
</evidence>
<dbReference type="InterPro" id="IPR007561">
    <property type="entry name" value="Cell_div_SepF/SepF-rel"/>
</dbReference>
<dbReference type="AlphaFoldDB" id="A0A645DRI1"/>
<dbReference type="InterPro" id="IPR023052">
    <property type="entry name" value="Cell_div_SepF"/>
</dbReference>
<keyword evidence="3" id="KW-0131">Cell cycle</keyword>
<dbReference type="Pfam" id="PF04472">
    <property type="entry name" value="SepF"/>
    <property type="match status" value="1"/>
</dbReference>